<keyword evidence="3" id="KW-1185">Reference proteome</keyword>
<evidence type="ECO:0000256" key="1">
    <source>
        <dbReference type="SAM" id="MobiDB-lite"/>
    </source>
</evidence>
<reference evidence="2 3" key="1">
    <citation type="journal article" date="2020" name="Nature">
        <title>Six reference-quality genomes reveal evolution of bat adaptations.</title>
        <authorList>
            <person name="Jebb D."/>
            <person name="Huang Z."/>
            <person name="Pippel M."/>
            <person name="Hughes G.M."/>
            <person name="Lavrichenko K."/>
            <person name="Devanna P."/>
            <person name="Winkler S."/>
            <person name="Jermiin L.S."/>
            <person name="Skirmuntt E.C."/>
            <person name="Katzourakis A."/>
            <person name="Burkitt-Gray L."/>
            <person name="Ray D.A."/>
            <person name="Sullivan K.A.M."/>
            <person name="Roscito J.G."/>
            <person name="Kirilenko B.M."/>
            <person name="Davalos L.M."/>
            <person name="Corthals A.P."/>
            <person name="Power M.L."/>
            <person name="Jones G."/>
            <person name="Ransome R.D."/>
            <person name="Dechmann D.K.N."/>
            <person name="Locatelli A.G."/>
            <person name="Puechmaille S.J."/>
            <person name="Fedrigo O."/>
            <person name="Jarvis E.D."/>
            <person name="Hiller M."/>
            <person name="Vernes S.C."/>
            <person name="Myers E.W."/>
            <person name="Teeling E.C."/>
        </authorList>
    </citation>
    <scope>NUCLEOTIDE SEQUENCE [LARGE SCALE GENOMIC DNA]</scope>
    <source>
        <strain evidence="2">MRouAeg1</strain>
        <tissue evidence="2">Muscle</tissue>
    </source>
</reference>
<accession>A0A7J8ILW2</accession>
<protein>
    <submittedName>
        <fullName evidence="2">Uncharacterized protein</fullName>
    </submittedName>
</protein>
<comment type="caution">
    <text evidence="2">The sequence shown here is derived from an EMBL/GenBank/DDBJ whole genome shotgun (WGS) entry which is preliminary data.</text>
</comment>
<sequence length="295" mass="32466">MAQRQVSGAEKVGWSDAEGKNSAGGASLPPDLLSQVAAVERPGEEVQERLWAGPGDVKVRKLLSQEVNHLLKQQQSCLLLKQDAEKAASWALLYVPCLSRWELQTPALAHCFLFFPPLNQARRLRGQLGCVCPCHLPGLTPQARAWALASTPCSSAQHPSPVSLSVSLHRCPTRVLLQPYVAVLLRGDRKGGAQAVPSEAVMVVKELSLPFLLALRHSPQPPGFLLCYVCGFRGPSGRSRNCVENSNSEATYQDELTFLFSQLCHVRTQRTMMSRDRNILSNTICLIFYLVQTIK</sequence>
<dbReference type="Proteomes" id="UP000593571">
    <property type="component" value="Unassembled WGS sequence"/>
</dbReference>
<evidence type="ECO:0000313" key="2">
    <source>
        <dbReference type="EMBL" id="KAF6485593.1"/>
    </source>
</evidence>
<feature type="region of interest" description="Disordered" evidence="1">
    <location>
        <begin position="1"/>
        <end position="30"/>
    </location>
</feature>
<name>A0A7J8ILW2_ROUAE</name>
<proteinExistence type="predicted"/>
<organism evidence="2 3">
    <name type="scientific">Rousettus aegyptiacus</name>
    <name type="common">Egyptian fruit bat</name>
    <name type="synonym">Pteropus aegyptiacus</name>
    <dbReference type="NCBI Taxonomy" id="9407"/>
    <lineage>
        <taxon>Eukaryota</taxon>
        <taxon>Metazoa</taxon>
        <taxon>Chordata</taxon>
        <taxon>Craniata</taxon>
        <taxon>Vertebrata</taxon>
        <taxon>Euteleostomi</taxon>
        <taxon>Mammalia</taxon>
        <taxon>Eutheria</taxon>
        <taxon>Laurasiatheria</taxon>
        <taxon>Chiroptera</taxon>
        <taxon>Yinpterochiroptera</taxon>
        <taxon>Pteropodoidea</taxon>
        <taxon>Pteropodidae</taxon>
        <taxon>Rousettinae</taxon>
        <taxon>Rousettus</taxon>
    </lineage>
</organism>
<gene>
    <name evidence="2" type="ORF">HJG63_010737</name>
</gene>
<dbReference type="EMBL" id="JACASE010000003">
    <property type="protein sequence ID" value="KAF6485593.1"/>
    <property type="molecule type" value="Genomic_DNA"/>
</dbReference>
<evidence type="ECO:0000313" key="3">
    <source>
        <dbReference type="Proteomes" id="UP000593571"/>
    </source>
</evidence>
<dbReference type="AlphaFoldDB" id="A0A7J8ILW2"/>